<keyword evidence="4 6" id="KW-1133">Transmembrane helix</keyword>
<accession>A0A1H5ZYE1</accession>
<feature type="transmembrane region" description="Helical" evidence="6">
    <location>
        <begin position="383"/>
        <end position="406"/>
    </location>
</feature>
<keyword evidence="2" id="KW-1003">Cell membrane</keyword>
<feature type="transmembrane region" description="Helical" evidence="6">
    <location>
        <begin position="302"/>
        <end position="324"/>
    </location>
</feature>
<dbReference type="InterPro" id="IPR002293">
    <property type="entry name" value="AA/rel_permease1"/>
</dbReference>
<evidence type="ECO:0000256" key="3">
    <source>
        <dbReference type="ARBA" id="ARBA00022692"/>
    </source>
</evidence>
<dbReference type="Proteomes" id="UP000236754">
    <property type="component" value="Unassembled WGS sequence"/>
</dbReference>
<dbReference type="PANTHER" id="PTHR42770">
    <property type="entry name" value="AMINO ACID TRANSPORTER-RELATED"/>
    <property type="match status" value="1"/>
</dbReference>
<feature type="transmembrane region" description="Helical" evidence="6">
    <location>
        <begin position="148"/>
        <end position="173"/>
    </location>
</feature>
<feature type="transmembrane region" description="Helical" evidence="6">
    <location>
        <begin position="122"/>
        <end position="142"/>
    </location>
</feature>
<dbReference type="Gene3D" id="1.20.1740.10">
    <property type="entry name" value="Amino acid/polyamine transporter I"/>
    <property type="match status" value="1"/>
</dbReference>
<protein>
    <submittedName>
        <fullName evidence="7">Amino acid exporter, AAE family</fullName>
    </submittedName>
</protein>
<feature type="transmembrane region" description="Helical" evidence="6">
    <location>
        <begin position="413"/>
        <end position="446"/>
    </location>
</feature>
<dbReference type="InterPro" id="IPR050367">
    <property type="entry name" value="APC_superfamily"/>
</dbReference>
<feature type="transmembrane region" description="Helical" evidence="6">
    <location>
        <begin position="185"/>
        <end position="204"/>
    </location>
</feature>
<feature type="transmembrane region" description="Helical" evidence="6">
    <location>
        <begin position="224"/>
        <end position="246"/>
    </location>
</feature>
<comment type="subcellular location">
    <subcellularLocation>
        <location evidence="1">Cell membrane</location>
        <topology evidence="1">Multi-pass membrane protein</topology>
    </subcellularLocation>
</comment>
<reference evidence="7 8" key="1">
    <citation type="submission" date="2016-10" db="EMBL/GenBank/DDBJ databases">
        <authorList>
            <person name="de Groot N.N."/>
        </authorList>
    </citation>
    <scope>NUCLEOTIDE SEQUENCE [LARGE SCALE GENOMIC DNA]</scope>
    <source>
        <strain evidence="7 8">CGMCC 4.2023</strain>
    </source>
</reference>
<feature type="transmembrane region" description="Helical" evidence="6">
    <location>
        <begin position="53"/>
        <end position="74"/>
    </location>
</feature>
<keyword evidence="5 6" id="KW-0472">Membrane</keyword>
<feature type="transmembrane region" description="Helical" evidence="6">
    <location>
        <begin position="358"/>
        <end position="377"/>
    </location>
</feature>
<feature type="transmembrane region" description="Helical" evidence="6">
    <location>
        <begin position="80"/>
        <end position="101"/>
    </location>
</feature>
<evidence type="ECO:0000256" key="1">
    <source>
        <dbReference type="ARBA" id="ARBA00004651"/>
    </source>
</evidence>
<evidence type="ECO:0000256" key="5">
    <source>
        <dbReference type="ARBA" id="ARBA00023136"/>
    </source>
</evidence>
<evidence type="ECO:0000313" key="8">
    <source>
        <dbReference type="Proteomes" id="UP000236754"/>
    </source>
</evidence>
<keyword evidence="3 6" id="KW-0812">Transmembrane</keyword>
<proteinExistence type="predicted"/>
<feature type="transmembrane region" description="Helical" evidence="6">
    <location>
        <begin position="258"/>
        <end position="282"/>
    </location>
</feature>
<evidence type="ECO:0000256" key="4">
    <source>
        <dbReference type="ARBA" id="ARBA00022989"/>
    </source>
</evidence>
<keyword evidence="8" id="KW-1185">Reference proteome</keyword>
<dbReference type="Pfam" id="PF13520">
    <property type="entry name" value="AA_permease_2"/>
    <property type="match status" value="1"/>
</dbReference>
<evidence type="ECO:0000256" key="6">
    <source>
        <dbReference type="SAM" id="Phobius"/>
    </source>
</evidence>
<dbReference type="PIRSF" id="PIRSF006060">
    <property type="entry name" value="AA_transporter"/>
    <property type="match status" value="1"/>
</dbReference>
<organism evidence="7 8">
    <name type="scientific">Actinacidiphila yanglinensis</name>
    <dbReference type="NCBI Taxonomy" id="310779"/>
    <lineage>
        <taxon>Bacteria</taxon>
        <taxon>Bacillati</taxon>
        <taxon>Actinomycetota</taxon>
        <taxon>Actinomycetes</taxon>
        <taxon>Kitasatosporales</taxon>
        <taxon>Streptomycetaceae</taxon>
        <taxon>Actinacidiphila</taxon>
    </lineage>
</organism>
<name>A0A1H5ZYE1_9ACTN</name>
<sequence length="451" mass="43351">MSVNGQGVGAAGPAVQGTGVGAGGGAGPRAGAGTGGDGAGRAAGGLTVPQGTAMYVGAVLGTGVIALPALAAKAAGPASLLAWLALVVVSVPLAATFAALGARYPDAGGVATYAMRAFGPRASAVVGWCFYLAVPTGAAAAAHFGGAYVAAAVGGGATTTTVTAAGLMVLVTVANAAGLRATGRLQFGLAGLLVALLLVAVGLSLPHAHTANLHPFAPHGWTSIGSAAGLLVWSFAGWEAITHLAGEFRRPSRDLPRAAGVAVVVVGVLYLLVAYAVVTVLGPSAADSGAPLGDLMARGLGGGARVLAAVAAVLLTAGTMNAYYAGAANLGAALGRDGALPGWLAAGSAPGRTPRRSLAVVSGLGFVSLLTTTLAGVGTQPLVLLTTGSFVAVYAVGVGAAVRLLPRGSKGRVAAVCALVAVAALLATAGVYLLWPLAIAAAALTYRSGRP</sequence>
<dbReference type="AlphaFoldDB" id="A0A1H5ZYE1"/>
<gene>
    <name evidence="7" type="ORF">SAMN05216223_10518</name>
</gene>
<dbReference type="EMBL" id="FNVU01000005">
    <property type="protein sequence ID" value="SEG40707.1"/>
    <property type="molecule type" value="Genomic_DNA"/>
</dbReference>
<dbReference type="GO" id="GO:0005886">
    <property type="term" value="C:plasma membrane"/>
    <property type="evidence" value="ECO:0007669"/>
    <property type="project" value="UniProtKB-SubCell"/>
</dbReference>
<evidence type="ECO:0000256" key="2">
    <source>
        <dbReference type="ARBA" id="ARBA00022475"/>
    </source>
</evidence>
<dbReference type="PANTHER" id="PTHR42770:SF13">
    <property type="entry name" value="L-METHIONINE_BRANCHED-CHAIN AMINO ACID EXPORTER YJEH"/>
    <property type="match status" value="1"/>
</dbReference>
<dbReference type="GO" id="GO:0022857">
    <property type="term" value="F:transmembrane transporter activity"/>
    <property type="evidence" value="ECO:0007669"/>
    <property type="project" value="InterPro"/>
</dbReference>
<evidence type="ECO:0000313" key="7">
    <source>
        <dbReference type="EMBL" id="SEG40707.1"/>
    </source>
</evidence>